<keyword evidence="1" id="KW-0472">Membrane</keyword>
<feature type="signal peptide" evidence="2">
    <location>
        <begin position="1"/>
        <end position="26"/>
    </location>
</feature>
<feature type="chain" id="PRO_5009521391" description="TrbC/VIRB2 family protein" evidence="2">
    <location>
        <begin position="27"/>
        <end position="127"/>
    </location>
</feature>
<evidence type="ECO:0000256" key="1">
    <source>
        <dbReference type="SAM" id="Phobius"/>
    </source>
</evidence>
<evidence type="ECO:0008006" key="5">
    <source>
        <dbReference type="Google" id="ProtNLM"/>
    </source>
</evidence>
<dbReference type="AlphaFoldDB" id="A0A1F5TNZ5"/>
<dbReference type="EMBL" id="MFGO01000024">
    <property type="protein sequence ID" value="OGF40673.1"/>
    <property type="molecule type" value="Genomic_DNA"/>
</dbReference>
<dbReference type="Proteomes" id="UP000177579">
    <property type="component" value="Unassembled WGS sequence"/>
</dbReference>
<keyword evidence="1" id="KW-0812">Transmembrane</keyword>
<protein>
    <recommendedName>
        <fullName evidence="5">TrbC/VIRB2 family protein</fullName>
    </recommendedName>
</protein>
<evidence type="ECO:0000313" key="3">
    <source>
        <dbReference type="EMBL" id="OGF40673.1"/>
    </source>
</evidence>
<accession>A0A1F5TNZ5</accession>
<organism evidence="3 4">
    <name type="scientific">Candidatus Falkowbacteria bacterium RIFOXYD2_FULL_34_120</name>
    <dbReference type="NCBI Taxonomy" id="1798007"/>
    <lineage>
        <taxon>Bacteria</taxon>
        <taxon>Candidatus Falkowiibacteriota</taxon>
    </lineage>
</organism>
<keyword evidence="1" id="KW-1133">Transmembrane helix</keyword>
<reference evidence="3 4" key="1">
    <citation type="journal article" date="2016" name="Nat. Commun.">
        <title>Thousands of microbial genomes shed light on interconnected biogeochemical processes in an aquifer system.</title>
        <authorList>
            <person name="Anantharaman K."/>
            <person name="Brown C.T."/>
            <person name="Hug L.A."/>
            <person name="Sharon I."/>
            <person name="Castelle C.J."/>
            <person name="Probst A.J."/>
            <person name="Thomas B.C."/>
            <person name="Singh A."/>
            <person name="Wilkins M.J."/>
            <person name="Karaoz U."/>
            <person name="Brodie E.L."/>
            <person name="Williams K.H."/>
            <person name="Hubbard S.S."/>
            <person name="Banfield J.F."/>
        </authorList>
    </citation>
    <scope>NUCLEOTIDE SEQUENCE [LARGE SCALE GENOMIC DNA]</scope>
</reference>
<feature type="transmembrane region" description="Helical" evidence="1">
    <location>
        <begin position="50"/>
        <end position="81"/>
    </location>
</feature>
<comment type="caution">
    <text evidence="3">The sequence shown here is derived from an EMBL/GenBank/DDBJ whole genome shotgun (WGS) entry which is preliminary data.</text>
</comment>
<feature type="transmembrane region" description="Helical" evidence="1">
    <location>
        <begin position="93"/>
        <end position="118"/>
    </location>
</feature>
<name>A0A1F5TNZ5_9BACT</name>
<sequence length="127" mass="13505">MNSKKIFILFLSILFLNLIFTNQCLAADSLLGNISCIKGGGCTLEDVRNVIINLAGIILAITGSLALLAFVIGGVMFLVSSGSSETVTQAKRVITGAVIGMVVVFTSYTIIMFILKIFGISKIGVWQ</sequence>
<proteinExistence type="predicted"/>
<evidence type="ECO:0000256" key="2">
    <source>
        <dbReference type="SAM" id="SignalP"/>
    </source>
</evidence>
<keyword evidence="2" id="KW-0732">Signal</keyword>
<gene>
    <name evidence="3" type="ORF">A2531_03380</name>
</gene>
<evidence type="ECO:0000313" key="4">
    <source>
        <dbReference type="Proteomes" id="UP000177579"/>
    </source>
</evidence>